<evidence type="ECO:0000313" key="8">
    <source>
        <dbReference type="EMBL" id="KAH3841683.1"/>
    </source>
</evidence>
<dbReference type="GO" id="GO:0006891">
    <property type="term" value="P:intra-Golgi vesicle-mediated transport"/>
    <property type="evidence" value="ECO:0007669"/>
    <property type="project" value="InterPro"/>
</dbReference>
<comment type="subcellular location">
    <subcellularLocation>
        <location evidence="1">Golgi apparatus membrane</location>
        <topology evidence="1">Peripheral membrane protein</topology>
    </subcellularLocation>
</comment>
<evidence type="ECO:0000313" key="9">
    <source>
        <dbReference type="Proteomes" id="UP000828390"/>
    </source>
</evidence>
<keyword evidence="7" id="KW-0472">Membrane</keyword>
<dbReference type="Proteomes" id="UP000828390">
    <property type="component" value="Unassembled WGS sequence"/>
</dbReference>
<evidence type="ECO:0000256" key="5">
    <source>
        <dbReference type="ARBA" id="ARBA00022927"/>
    </source>
</evidence>
<accession>A0A9D4KLE7</accession>
<evidence type="ECO:0000256" key="4">
    <source>
        <dbReference type="ARBA" id="ARBA00022448"/>
    </source>
</evidence>
<dbReference type="GO" id="GO:0000139">
    <property type="term" value="C:Golgi membrane"/>
    <property type="evidence" value="ECO:0007669"/>
    <property type="project" value="UniProtKB-SubCell"/>
</dbReference>
<evidence type="ECO:0000256" key="1">
    <source>
        <dbReference type="ARBA" id="ARBA00004395"/>
    </source>
</evidence>
<organism evidence="8 9">
    <name type="scientific">Dreissena polymorpha</name>
    <name type="common">Zebra mussel</name>
    <name type="synonym">Mytilus polymorpha</name>
    <dbReference type="NCBI Taxonomy" id="45954"/>
    <lineage>
        <taxon>Eukaryota</taxon>
        <taxon>Metazoa</taxon>
        <taxon>Spiralia</taxon>
        <taxon>Lophotrochozoa</taxon>
        <taxon>Mollusca</taxon>
        <taxon>Bivalvia</taxon>
        <taxon>Autobranchia</taxon>
        <taxon>Heteroconchia</taxon>
        <taxon>Euheterodonta</taxon>
        <taxon>Imparidentia</taxon>
        <taxon>Neoheterodontei</taxon>
        <taxon>Myida</taxon>
        <taxon>Dreissenoidea</taxon>
        <taxon>Dreissenidae</taxon>
        <taxon>Dreissena</taxon>
    </lineage>
</organism>
<name>A0A9D4KLE7_DREPO</name>
<evidence type="ECO:0000256" key="6">
    <source>
        <dbReference type="ARBA" id="ARBA00023034"/>
    </source>
</evidence>
<sequence length="881" mass="98060">MISGSAKHRKNKLELDNRRKEEARFHEVSSQIKLLLDMPEKIWTYLDNEDFLSASRLYLLSQHINTSLHLNSQNASNFLYWFPVLTRQWAAISHFKSTILQGCRQVIKESSVSDQKIAESLCSILLLENSNPRQVFNEFLLARTSAIQALFQAGTSSTKELVCSVVQLISTTIHQIYAVFYNNEGAEDKDLESANLLLKSLVKVTSEKLHESGLVDFQSSASSKSLPKSVTEFCPSHKSVSMGVSESHLHDNCKQWIHTCTTDIKTGVGKLLNYVKTVKHLAAIRDAVWDMMHQDSNQVTWEGVCLKVLNEPLYIWQDLIRPLFVDRVKTLIQQQFEATVDMTRKQIGKIITEVDSPQGSSLVSEADMGSYVWSESPGDLAPNTAWGTAGSRTLLESGGLMMKAKAYTPVIQSFCKSVDEKLKSIEVDYKFYIFSDVDTLCVTVETQPFNRYADSVSLLNYVQVSCLESVNSLMEYLTQLLGECRTALAAVTERQNTVGNKLLLTGRLCAALCDLTPHLRQNMLGRDQIASTDGSRSLLKKSVSARSPGQQEMNAVWEDVKSRFTELQQSVYRVWIDHVVATSLTGFTAAVHSNTTADLVQTCSKWEEVSIEEETEDGKKVSSKISVPMQASWYVMSLLYGLCRDLNNMGGHALARGVLEYLVYSVSDGMVSVYACLVNQSSSSKEPVLTQQRALQLLFDVKFLRLIIPRKDDAAESRVYQERLDGIVGSLEEHVDPFDLDVFSPYMQANLNKMLHRTSVLLGGLTSLDRMGLYSVTSRPPAGTQQEQHNVMLLSTCQSRFPLLPLSTQQTRFSATQPVVPQTLYWGGDTGGASLKETAAAVLPQSGSQKMGTSSSFYDKIGTGLGSMTDISNWFSTIGSK</sequence>
<keyword evidence="4" id="KW-0813">Transport</keyword>
<dbReference type="PANTHER" id="PTHR31658:SF0">
    <property type="entry name" value="CONSERVED OLIGOMERIC GOLGI COMPLEX SUBUNIT 1"/>
    <property type="match status" value="1"/>
</dbReference>
<gene>
    <name evidence="8" type="ORF">DPMN_115156</name>
</gene>
<dbReference type="GO" id="GO:0015031">
    <property type="term" value="P:protein transport"/>
    <property type="evidence" value="ECO:0007669"/>
    <property type="project" value="UniProtKB-KW"/>
</dbReference>
<dbReference type="AlphaFoldDB" id="A0A9D4KLE7"/>
<reference evidence="8" key="1">
    <citation type="journal article" date="2019" name="bioRxiv">
        <title>The Genome of the Zebra Mussel, Dreissena polymorpha: A Resource for Invasive Species Research.</title>
        <authorList>
            <person name="McCartney M.A."/>
            <person name="Auch B."/>
            <person name="Kono T."/>
            <person name="Mallez S."/>
            <person name="Zhang Y."/>
            <person name="Obille A."/>
            <person name="Becker A."/>
            <person name="Abrahante J.E."/>
            <person name="Garbe J."/>
            <person name="Badalamenti J.P."/>
            <person name="Herman A."/>
            <person name="Mangelson H."/>
            <person name="Liachko I."/>
            <person name="Sullivan S."/>
            <person name="Sone E.D."/>
            <person name="Koren S."/>
            <person name="Silverstein K.A.T."/>
            <person name="Beckman K.B."/>
            <person name="Gohl D.M."/>
        </authorList>
    </citation>
    <scope>NUCLEOTIDE SEQUENCE</scope>
    <source>
        <strain evidence="8">Duluth1</strain>
        <tissue evidence="8">Whole animal</tissue>
    </source>
</reference>
<keyword evidence="6" id="KW-0333">Golgi apparatus</keyword>
<evidence type="ECO:0000256" key="2">
    <source>
        <dbReference type="ARBA" id="ARBA00006653"/>
    </source>
</evidence>
<proteinExistence type="inferred from homology"/>
<dbReference type="EMBL" id="JAIWYP010000004">
    <property type="protein sequence ID" value="KAH3841683.1"/>
    <property type="molecule type" value="Genomic_DNA"/>
</dbReference>
<dbReference type="InterPro" id="IPR033370">
    <property type="entry name" value="COG1"/>
</dbReference>
<protein>
    <recommendedName>
        <fullName evidence="3">Conserved oligomeric Golgi complex subunit 1</fullName>
    </recommendedName>
</protein>
<evidence type="ECO:0000256" key="3">
    <source>
        <dbReference type="ARBA" id="ARBA00020978"/>
    </source>
</evidence>
<dbReference type="PANTHER" id="PTHR31658">
    <property type="entry name" value="CONSERVED OLIGOMERIC GOLGI COMPLEX SUBUNIT 1"/>
    <property type="match status" value="1"/>
</dbReference>
<comment type="similarity">
    <text evidence="2">Belongs to the COG1 family.</text>
</comment>
<comment type="caution">
    <text evidence="8">The sequence shown here is derived from an EMBL/GenBank/DDBJ whole genome shotgun (WGS) entry which is preliminary data.</text>
</comment>
<keyword evidence="9" id="KW-1185">Reference proteome</keyword>
<reference evidence="8" key="2">
    <citation type="submission" date="2020-11" db="EMBL/GenBank/DDBJ databases">
        <authorList>
            <person name="McCartney M.A."/>
            <person name="Auch B."/>
            <person name="Kono T."/>
            <person name="Mallez S."/>
            <person name="Becker A."/>
            <person name="Gohl D.M."/>
            <person name="Silverstein K.A.T."/>
            <person name="Koren S."/>
            <person name="Bechman K.B."/>
            <person name="Herman A."/>
            <person name="Abrahante J.E."/>
            <person name="Garbe J."/>
        </authorList>
    </citation>
    <scope>NUCLEOTIDE SEQUENCE</scope>
    <source>
        <strain evidence="8">Duluth1</strain>
        <tissue evidence="8">Whole animal</tissue>
    </source>
</reference>
<dbReference type="GO" id="GO:0017119">
    <property type="term" value="C:Golgi transport complex"/>
    <property type="evidence" value="ECO:0007669"/>
    <property type="project" value="InterPro"/>
</dbReference>
<keyword evidence="5" id="KW-0653">Protein transport</keyword>
<evidence type="ECO:0000256" key="7">
    <source>
        <dbReference type="ARBA" id="ARBA00023136"/>
    </source>
</evidence>